<name>A0A7J6B8J7_AMEME</name>
<keyword evidence="3" id="KW-1185">Reference proteome</keyword>
<feature type="compositionally biased region" description="Polar residues" evidence="1">
    <location>
        <begin position="34"/>
        <end position="43"/>
    </location>
</feature>
<feature type="compositionally biased region" description="Basic and acidic residues" evidence="1">
    <location>
        <begin position="58"/>
        <end position="67"/>
    </location>
</feature>
<protein>
    <submittedName>
        <fullName evidence="2">Uncharacterized protein</fullName>
    </submittedName>
</protein>
<reference evidence="2 3" key="1">
    <citation type="submission" date="2020-02" db="EMBL/GenBank/DDBJ databases">
        <title>A chromosome-scale genome assembly of the black bullhead catfish (Ameiurus melas).</title>
        <authorList>
            <person name="Wen M."/>
            <person name="Zham M."/>
            <person name="Cabau C."/>
            <person name="Klopp C."/>
            <person name="Donnadieu C."/>
            <person name="Roques C."/>
            <person name="Bouchez O."/>
            <person name="Lampietro C."/>
            <person name="Jouanno E."/>
            <person name="Herpin A."/>
            <person name="Louis A."/>
            <person name="Berthelot C."/>
            <person name="Parey E."/>
            <person name="Roest-Crollius H."/>
            <person name="Braasch I."/>
            <person name="Postlethwait J."/>
            <person name="Robinson-Rechavi M."/>
            <person name="Echchiki A."/>
            <person name="Begum T."/>
            <person name="Montfort J."/>
            <person name="Schartl M."/>
            <person name="Bobe J."/>
            <person name="Guiguen Y."/>
        </authorList>
    </citation>
    <scope>NUCLEOTIDE SEQUENCE [LARGE SCALE GENOMIC DNA]</scope>
    <source>
        <strain evidence="2">M_S1</strain>
        <tissue evidence="2">Blood</tissue>
    </source>
</reference>
<dbReference type="AlphaFoldDB" id="A0A7J6B8J7"/>
<dbReference type="EMBL" id="JAAGNN010000004">
    <property type="protein sequence ID" value="KAF4090757.1"/>
    <property type="molecule type" value="Genomic_DNA"/>
</dbReference>
<gene>
    <name evidence="2" type="ORF">AMELA_G00056510</name>
</gene>
<evidence type="ECO:0000256" key="1">
    <source>
        <dbReference type="SAM" id="MobiDB-lite"/>
    </source>
</evidence>
<sequence>MLPRSTIYILTHLHLLPRLQDLDTDTVKSKSRPKSTPQRSGQQPRLWGDDGTDGATVKTKDKDDKGC</sequence>
<comment type="caution">
    <text evidence="2">The sequence shown here is derived from an EMBL/GenBank/DDBJ whole genome shotgun (WGS) entry which is preliminary data.</text>
</comment>
<accession>A0A7J6B8J7</accession>
<feature type="region of interest" description="Disordered" evidence="1">
    <location>
        <begin position="23"/>
        <end position="67"/>
    </location>
</feature>
<evidence type="ECO:0000313" key="2">
    <source>
        <dbReference type="EMBL" id="KAF4090757.1"/>
    </source>
</evidence>
<organism evidence="2 3">
    <name type="scientific">Ameiurus melas</name>
    <name type="common">Black bullhead</name>
    <name type="synonym">Silurus melas</name>
    <dbReference type="NCBI Taxonomy" id="219545"/>
    <lineage>
        <taxon>Eukaryota</taxon>
        <taxon>Metazoa</taxon>
        <taxon>Chordata</taxon>
        <taxon>Craniata</taxon>
        <taxon>Vertebrata</taxon>
        <taxon>Euteleostomi</taxon>
        <taxon>Actinopterygii</taxon>
        <taxon>Neopterygii</taxon>
        <taxon>Teleostei</taxon>
        <taxon>Ostariophysi</taxon>
        <taxon>Siluriformes</taxon>
        <taxon>Ictaluridae</taxon>
        <taxon>Ameiurus</taxon>
    </lineage>
</organism>
<dbReference type="Proteomes" id="UP000593565">
    <property type="component" value="Unassembled WGS sequence"/>
</dbReference>
<proteinExistence type="predicted"/>
<evidence type="ECO:0000313" key="3">
    <source>
        <dbReference type="Proteomes" id="UP000593565"/>
    </source>
</evidence>